<dbReference type="Proteomes" id="UP000240493">
    <property type="component" value="Unassembled WGS sequence"/>
</dbReference>
<sequence length="362" mass="39934">MQFLSQSMGWSECIILATAPLGIITIIVAAIRVGGPSWLKASIGRAAENIASAELELMSSTSKEVCELWNGKDVVRCAGSAPICEFICLVPSEGMSENPAVRVLEIEEASLYINKSYSSDAPPQPKNEVIIVRNTRHAAPNISHNRSKNIGRGELYLTACCGIILQIGVLVYCSFITQYSKITARFQKNGQPVGRYAFPLTLVGTVLLNIGILICSHVVESSTKEEIFTPAEGWQARLVWLQQEKMVGDQEFKSFALSTREDQPRVISSSRVDRHQTTKANELNEIKTIIGTVISLIGFFAQFIGIRGMHWSVSIASLVAVLIMTAMRAWVRRGLTTPIISEPLLPGFELDWFADTFRDLKN</sequence>
<evidence type="ECO:0000313" key="2">
    <source>
        <dbReference type="EMBL" id="PTB41825.1"/>
    </source>
</evidence>
<dbReference type="EMBL" id="KZ679261">
    <property type="protein sequence ID" value="PTB41825.1"/>
    <property type="molecule type" value="Genomic_DNA"/>
</dbReference>
<feature type="non-terminal residue" evidence="2">
    <location>
        <position position="362"/>
    </location>
</feature>
<reference evidence="2 3" key="1">
    <citation type="submission" date="2016-07" db="EMBL/GenBank/DDBJ databases">
        <title>Multiple horizontal gene transfer events from other fungi enriched the ability of initially mycotrophic Trichoderma (Ascomycota) to feed on dead plant biomass.</title>
        <authorList>
            <consortium name="DOE Joint Genome Institute"/>
            <person name="Aerts A."/>
            <person name="Atanasova L."/>
            <person name="Chenthamara K."/>
            <person name="Zhang J."/>
            <person name="Grujic M."/>
            <person name="Henrissat B."/>
            <person name="Kuo A."/>
            <person name="Salamov A."/>
            <person name="Lipzen A."/>
            <person name="Labutti K."/>
            <person name="Barry K."/>
            <person name="Miao Y."/>
            <person name="Rahimi M.J."/>
            <person name="Shen Q."/>
            <person name="Grigoriev I.V."/>
            <person name="Kubicek C.P."/>
            <person name="Druzhinina I.S."/>
        </authorList>
    </citation>
    <scope>NUCLEOTIDE SEQUENCE [LARGE SCALE GENOMIC DNA]</scope>
    <source>
        <strain evidence="2 3">CBS 433.97</strain>
    </source>
</reference>
<gene>
    <name evidence="2" type="ORF">M441DRAFT_111143</name>
</gene>
<keyword evidence="3" id="KW-1185">Reference proteome</keyword>
<dbReference type="STRING" id="1042311.A0A2T3ZAJ5"/>
<organism evidence="2 3">
    <name type="scientific">Trichoderma asperellum (strain ATCC 204424 / CBS 433.97 / NBRC 101777)</name>
    <dbReference type="NCBI Taxonomy" id="1042311"/>
    <lineage>
        <taxon>Eukaryota</taxon>
        <taxon>Fungi</taxon>
        <taxon>Dikarya</taxon>
        <taxon>Ascomycota</taxon>
        <taxon>Pezizomycotina</taxon>
        <taxon>Sordariomycetes</taxon>
        <taxon>Hypocreomycetidae</taxon>
        <taxon>Hypocreales</taxon>
        <taxon>Hypocreaceae</taxon>
        <taxon>Trichoderma</taxon>
    </lineage>
</organism>
<protein>
    <submittedName>
        <fullName evidence="2">Uncharacterized protein</fullName>
    </submittedName>
</protein>
<accession>A0A2T3ZAJ5</accession>
<keyword evidence="1" id="KW-1133">Transmembrane helix</keyword>
<feature type="transmembrane region" description="Helical" evidence="1">
    <location>
        <begin position="155"/>
        <end position="177"/>
    </location>
</feature>
<evidence type="ECO:0000256" key="1">
    <source>
        <dbReference type="SAM" id="Phobius"/>
    </source>
</evidence>
<dbReference type="AlphaFoldDB" id="A0A2T3ZAJ5"/>
<feature type="transmembrane region" description="Helical" evidence="1">
    <location>
        <begin position="14"/>
        <end position="35"/>
    </location>
</feature>
<keyword evidence="1" id="KW-0812">Transmembrane</keyword>
<feature type="transmembrane region" description="Helical" evidence="1">
    <location>
        <begin position="311"/>
        <end position="331"/>
    </location>
</feature>
<feature type="transmembrane region" description="Helical" evidence="1">
    <location>
        <begin position="288"/>
        <end position="305"/>
    </location>
</feature>
<name>A0A2T3ZAJ5_TRIA4</name>
<keyword evidence="1" id="KW-0472">Membrane</keyword>
<feature type="transmembrane region" description="Helical" evidence="1">
    <location>
        <begin position="197"/>
        <end position="219"/>
    </location>
</feature>
<evidence type="ECO:0000313" key="3">
    <source>
        <dbReference type="Proteomes" id="UP000240493"/>
    </source>
</evidence>
<dbReference type="OrthoDB" id="194358at2759"/>
<proteinExistence type="predicted"/>